<keyword evidence="3" id="KW-0540">Nuclease</keyword>
<dbReference type="GO" id="GO:0003723">
    <property type="term" value="F:RNA binding"/>
    <property type="evidence" value="ECO:0007669"/>
    <property type="project" value="UniProtKB-KW"/>
</dbReference>
<evidence type="ECO:0008006" key="13">
    <source>
        <dbReference type="Google" id="ProtNLM"/>
    </source>
</evidence>
<feature type="domain" description="Integrase catalytic" evidence="10">
    <location>
        <begin position="639"/>
        <end position="801"/>
    </location>
</feature>
<keyword evidence="7" id="KW-0695">RNA-directed DNA polymerase</keyword>
<dbReference type="SUPFAM" id="SSF53098">
    <property type="entry name" value="Ribonuclease H-like"/>
    <property type="match status" value="1"/>
</dbReference>
<dbReference type="EMBL" id="AVOT02014343">
    <property type="protein sequence ID" value="MBW0497735.1"/>
    <property type="molecule type" value="Genomic_DNA"/>
</dbReference>
<evidence type="ECO:0000259" key="10">
    <source>
        <dbReference type="PROSITE" id="PS50994"/>
    </source>
</evidence>
<keyword evidence="4" id="KW-0255">Endonuclease</keyword>
<evidence type="ECO:0000256" key="3">
    <source>
        <dbReference type="ARBA" id="ARBA00022722"/>
    </source>
</evidence>
<evidence type="ECO:0000256" key="1">
    <source>
        <dbReference type="ARBA" id="ARBA00022679"/>
    </source>
</evidence>
<dbReference type="Pfam" id="PF00078">
    <property type="entry name" value="RVT_1"/>
    <property type="match status" value="1"/>
</dbReference>
<dbReference type="InterPro" id="IPR043128">
    <property type="entry name" value="Rev_trsase/Diguanyl_cyclase"/>
</dbReference>
<reference evidence="11" key="1">
    <citation type="submission" date="2021-03" db="EMBL/GenBank/DDBJ databases">
        <title>Draft genome sequence of rust myrtle Austropuccinia psidii MF-1, a brazilian biotype.</title>
        <authorList>
            <person name="Quecine M.C."/>
            <person name="Pachon D.M.R."/>
            <person name="Bonatelli M.L."/>
            <person name="Correr F.H."/>
            <person name="Franceschini L.M."/>
            <person name="Leite T.F."/>
            <person name="Margarido G.R.A."/>
            <person name="Almeida C.A."/>
            <person name="Ferrarezi J.A."/>
            <person name="Labate C.A."/>
        </authorList>
    </citation>
    <scope>NUCLEOTIDE SEQUENCE</scope>
    <source>
        <strain evidence="11">MF-1</strain>
    </source>
</reference>
<dbReference type="CDD" id="cd09274">
    <property type="entry name" value="RNase_HI_RT_Ty3"/>
    <property type="match status" value="1"/>
</dbReference>
<accession>A0A9Q3DAY4</accession>
<dbReference type="Gene3D" id="3.10.10.10">
    <property type="entry name" value="HIV Type 1 Reverse Transcriptase, subunit A, domain 1"/>
    <property type="match status" value="1"/>
</dbReference>
<proteinExistence type="predicted"/>
<feature type="domain" description="Reverse transcriptase" evidence="9">
    <location>
        <begin position="57"/>
        <end position="253"/>
    </location>
</feature>
<protein>
    <recommendedName>
        <fullName evidence="13">Integrase catalytic domain-containing protein</fullName>
    </recommendedName>
</protein>
<dbReference type="OrthoDB" id="2505850at2759"/>
<dbReference type="GO" id="GO:0004519">
    <property type="term" value="F:endonuclease activity"/>
    <property type="evidence" value="ECO:0007669"/>
    <property type="project" value="UniProtKB-KW"/>
</dbReference>
<dbReference type="FunFam" id="1.10.340.70:FF:000001">
    <property type="entry name" value="Retrovirus-related Pol polyprotein from transposon gypsy-like Protein"/>
    <property type="match status" value="1"/>
</dbReference>
<gene>
    <name evidence="11" type="ORF">O181_037450</name>
</gene>
<keyword evidence="1" id="KW-0808">Transferase</keyword>
<dbReference type="Proteomes" id="UP000765509">
    <property type="component" value="Unassembled WGS sequence"/>
</dbReference>
<dbReference type="GO" id="GO:0015074">
    <property type="term" value="P:DNA integration"/>
    <property type="evidence" value="ECO:0007669"/>
    <property type="project" value="InterPro"/>
</dbReference>
<keyword evidence="5" id="KW-0378">Hydrolase</keyword>
<dbReference type="Pfam" id="PF00665">
    <property type="entry name" value="rve"/>
    <property type="match status" value="1"/>
</dbReference>
<dbReference type="AlphaFoldDB" id="A0A9Q3DAY4"/>
<dbReference type="InterPro" id="IPR000477">
    <property type="entry name" value="RT_dom"/>
</dbReference>
<sequence>MAIRRKTFCEEERGVLKHSYGKPYKIPVIPHEPWQKKPIPIPKSILPQFIELVRERICTGLYEQSTSSYNSPVFCVAKPNGKLRIVHDLQDLNKVTIKDAGLPPNVDEFVGSFSGRACYGLGDIMGGYDERELDITTRPLTTFETPLGRLQLTRLPQGATNSVAVYQAQMTWILQEEIPEHLGIFIDDGGIKGPRSTYQHETLKENQLIRRFVWEYAVTLERILFRIEEAGLTISGSKFACCVPALDIVGHVVSLGGRKISKQKINKIQNWPRPTTKKEVRGFLGLCAYVRMFIKDFSQVAAPLRILTREDVLWKWDEKCEEAFIKLRKIVGEEITLKTLNYDKGSGKIKLAIDSSYIAAGAVLMQEDENGKDRPVLYESVTFSRLESKYSQPKLELCGVARILKKLQTILWGQHFELQVDAKALIEMINTPCLPNAPMTRWVAYIQLFSFDLVHKPGKTFTMPDGLSRRPKGEDEEESERDDFDEDEDWIKPHPGFGLKEVNTSKVGKLSRNKTNNIEIPIKQEGFGKHMQEYLNSLKKPQSIGEDYFKKIKRRSVNFYLEGGQLKRRNQAHPQIVVYNEKAQKQILKKMHEELGHRGENETYRRIKKRYWWEGMKKIVKKWVKSCQECQKRSHLQQKEEAKISVTSTLFERVSMDAVHIKAGRWKYLVVARDDFSGWPETVALTRLTAKSVSEWFMSEWICRYGAPKEVTVDGGAEFGKELQEAVKRAGSIIRITTPYYPESQGMVERGHKQLKDALVKMCGENGSKWKEYLPIVTLADRISTKRTTGYSPFELQFGQQAVLPIDIETNTYLAIEWNKISTREELLEARTIQISAKEEKRLAAAEKLRDSRHKWVQYLDKKMAHRLRNPLEPGDLVLVYNKPLESQWGLLFKNRWNGPYRVINQMNNGPYELEELDGTKLTRKCAASHIKRFYPRGKKVQSSSESENESIPCFEKLYGGPKPINRGSLSLIFPRIREQDPTIQDHHHP</sequence>
<dbReference type="GO" id="GO:0016787">
    <property type="term" value="F:hydrolase activity"/>
    <property type="evidence" value="ECO:0007669"/>
    <property type="project" value="UniProtKB-KW"/>
</dbReference>
<organism evidence="11 12">
    <name type="scientific">Austropuccinia psidii MF-1</name>
    <dbReference type="NCBI Taxonomy" id="1389203"/>
    <lineage>
        <taxon>Eukaryota</taxon>
        <taxon>Fungi</taxon>
        <taxon>Dikarya</taxon>
        <taxon>Basidiomycota</taxon>
        <taxon>Pucciniomycotina</taxon>
        <taxon>Pucciniomycetes</taxon>
        <taxon>Pucciniales</taxon>
        <taxon>Sphaerophragmiaceae</taxon>
        <taxon>Austropuccinia</taxon>
    </lineage>
</organism>
<name>A0A9Q3DAY4_9BASI</name>
<dbReference type="PANTHER" id="PTHR37984">
    <property type="entry name" value="PROTEIN CBG26694"/>
    <property type="match status" value="1"/>
</dbReference>
<keyword evidence="6" id="KW-0694">RNA-binding</keyword>
<evidence type="ECO:0000313" key="12">
    <source>
        <dbReference type="Proteomes" id="UP000765509"/>
    </source>
</evidence>
<feature type="compositionally biased region" description="Acidic residues" evidence="8">
    <location>
        <begin position="474"/>
        <end position="488"/>
    </location>
</feature>
<evidence type="ECO:0000256" key="5">
    <source>
        <dbReference type="ARBA" id="ARBA00022801"/>
    </source>
</evidence>
<dbReference type="Pfam" id="PF17917">
    <property type="entry name" value="RT_RNaseH"/>
    <property type="match status" value="1"/>
</dbReference>
<keyword evidence="12" id="KW-1185">Reference proteome</keyword>
<dbReference type="InterPro" id="IPR012337">
    <property type="entry name" value="RNaseH-like_sf"/>
</dbReference>
<dbReference type="Gene3D" id="1.10.340.70">
    <property type="match status" value="1"/>
</dbReference>
<dbReference type="InterPro" id="IPR001584">
    <property type="entry name" value="Integrase_cat-core"/>
</dbReference>
<dbReference type="CDD" id="cd01647">
    <property type="entry name" value="RT_LTR"/>
    <property type="match status" value="1"/>
</dbReference>
<evidence type="ECO:0000256" key="7">
    <source>
        <dbReference type="ARBA" id="ARBA00022918"/>
    </source>
</evidence>
<dbReference type="InterPro" id="IPR050951">
    <property type="entry name" value="Retrovirus_Pol_polyprotein"/>
</dbReference>
<dbReference type="SUPFAM" id="SSF56672">
    <property type="entry name" value="DNA/RNA polymerases"/>
    <property type="match status" value="1"/>
</dbReference>
<feature type="region of interest" description="Disordered" evidence="8">
    <location>
        <begin position="462"/>
        <end position="488"/>
    </location>
</feature>
<evidence type="ECO:0000256" key="2">
    <source>
        <dbReference type="ARBA" id="ARBA00022695"/>
    </source>
</evidence>
<dbReference type="Pfam" id="PF17921">
    <property type="entry name" value="Integrase_H2C2"/>
    <property type="match status" value="1"/>
</dbReference>
<dbReference type="PANTHER" id="PTHR37984:SF5">
    <property type="entry name" value="PROTEIN NYNRIN-LIKE"/>
    <property type="match status" value="1"/>
</dbReference>
<dbReference type="PROSITE" id="PS50878">
    <property type="entry name" value="RT_POL"/>
    <property type="match status" value="1"/>
</dbReference>
<dbReference type="Gene3D" id="3.30.70.270">
    <property type="match status" value="2"/>
</dbReference>
<dbReference type="GO" id="GO:0005634">
    <property type="term" value="C:nucleus"/>
    <property type="evidence" value="ECO:0007669"/>
    <property type="project" value="UniProtKB-ARBA"/>
</dbReference>
<dbReference type="Gene3D" id="3.30.420.10">
    <property type="entry name" value="Ribonuclease H-like superfamily/Ribonuclease H"/>
    <property type="match status" value="1"/>
</dbReference>
<dbReference type="FunFam" id="3.30.70.270:FF:000020">
    <property type="entry name" value="Transposon Tf2-6 polyprotein-like Protein"/>
    <property type="match status" value="1"/>
</dbReference>
<evidence type="ECO:0000256" key="8">
    <source>
        <dbReference type="SAM" id="MobiDB-lite"/>
    </source>
</evidence>
<dbReference type="GO" id="GO:0003964">
    <property type="term" value="F:RNA-directed DNA polymerase activity"/>
    <property type="evidence" value="ECO:0007669"/>
    <property type="project" value="UniProtKB-KW"/>
</dbReference>
<evidence type="ECO:0000256" key="6">
    <source>
        <dbReference type="ARBA" id="ARBA00022884"/>
    </source>
</evidence>
<dbReference type="InterPro" id="IPR041588">
    <property type="entry name" value="Integrase_H2C2"/>
</dbReference>
<dbReference type="PROSITE" id="PS50994">
    <property type="entry name" value="INTEGRASE"/>
    <property type="match status" value="1"/>
</dbReference>
<evidence type="ECO:0000256" key="4">
    <source>
        <dbReference type="ARBA" id="ARBA00022759"/>
    </source>
</evidence>
<dbReference type="InterPro" id="IPR036397">
    <property type="entry name" value="RNaseH_sf"/>
</dbReference>
<keyword evidence="2" id="KW-0548">Nucleotidyltransferase</keyword>
<comment type="caution">
    <text evidence="11">The sequence shown here is derived from an EMBL/GenBank/DDBJ whole genome shotgun (WGS) entry which is preliminary data.</text>
</comment>
<dbReference type="InterPro" id="IPR043502">
    <property type="entry name" value="DNA/RNA_pol_sf"/>
</dbReference>
<dbReference type="InterPro" id="IPR041373">
    <property type="entry name" value="RT_RNaseH"/>
</dbReference>
<evidence type="ECO:0000259" key="9">
    <source>
        <dbReference type="PROSITE" id="PS50878"/>
    </source>
</evidence>
<evidence type="ECO:0000313" key="11">
    <source>
        <dbReference type="EMBL" id="MBW0497735.1"/>
    </source>
</evidence>